<dbReference type="Proteomes" id="UP000054279">
    <property type="component" value="Unassembled WGS sequence"/>
</dbReference>
<evidence type="ECO:0000313" key="2">
    <source>
        <dbReference type="Proteomes" id="UP000054279"/>
    </source>
</evidence>
<gene>
    <name evidence="1" type="ORF">M422DRAFT_33305</name>
</gene>
<feature type="non-terminal residue" evidence="1">
    <location>
        <position position="61"/>
    </location>
</feature>
<dbReference type="HOGENOM" id="CLU_2948379_0_0_1"/>
<organism evidence="1 2">
    <name type="scientific">Sphaerobolus stellatus (strain SS14)</name>
    <dbReference type="NCBI Taxonomy" id="990650"/>
    <lineage>
        <taxon>Eukaryota</taxon>
        <taxon>Fungi</taxon>
        <taxon>Dikarya</taxon>
        <taxon>Basidiomycota</taxon>
        <taxon>Agaricomycotina</taxon>
        <taxon>Agaricomycetes</taxon>
        <taxon>Phallomycetidae</taxon>
        <taxon>Geastrales</taxon>
        <taxon>Sphaerobolaceae</taxon>
        <taxon>Sphaerobolus</taxon>
    </lineage>
</organism>
<name>A0A0C9VKN8_SPHS4</name>
<dbReference type="AlphaFoldDB" id="A0A0C9VKN8"/>
<keyword evidence="2" id="KW-1185">Reference proteome</keyword>
<dbReference type="EMBL" id="KN837161">
    <property type="protein sequence ID" value="KIJ38315.1"/>
    <property type="molecule type" value="Genomic_DNA"/>
</dbReference>
<feature type="non-terminal residue" evidence="1">
    <location>
        <position position="1"/>
    </location>
</feature>
<accession>A0A0C9VKN8</accession>
<proteinExistence type="predicted"/>
<protein>
    <submittedName>
        <fullName evidence="1">Unplaced genomic scaffold SPHSTscaffold_86, whole genome shotgun sequence</fullName>
    </submittedName>
</protein>
<evidence type="ECO:0000313" key="1">
    <source>
        <dbReference type="EMBL" id="KIJ38315.1"/>
    </source>
</evidence>
<sequence>LNVVNSLPIRRYCSYLASPRIVASCRHDRYRRAVPGYGQAWCIEHTRDMDLVQMIYEETGT</sequence>
<reference evidence="1 2" key="1">
    <citation type="submission" date="2014-06" db="EMBL/GenBank/DDBJ databases">
        <title>Evolutionary Origins and Diversification of the Mycorrhizal Mutualists.</title>
        <authorList>
            <consortium name="DOE Joint Genome Institute"/>
            <consortium name="Mycorrhizal Genomics Consortium"/>
            <person name="Kohler A."/>
            <person name="Kuo A."/>
            <person name="Nagy L.G."/>
            <person name="Floudas D."/>
            <person name="Copeland A."/>
            <person name="Barry K.W."/>
            <person name="Cichocki N."/>
            <person name="Veneault-Fourrey C."/>
            <person name="LaButti K."/>
            <person name="Lindquist E.A."/>
            <person name="Lipzen A."/>
            <person name="Lundell T."/>
            <person name="Morin E."/>
            <person name="Murat C."/>
            <person name="Riley R."/>
            <person name="Ohm R."/>
            <person name="Sun H."/>
            <person name="Tunlid A."/>
            <person name="Henrissat B."/>
            <person name="Grigoriev I.V."/>
            <person name="Hibbett D.S."/>
            <person name="Martin F."/>
        </authorList>
    </citation>
    <scope>NUCLEOTIDE SEQUENCE [LARGE SCALE GENOMIC DNA]</scope>
    <source>
        <strain evidence="1 2">SS14</strain>
    </source>
</reference>